<dbReference type="OrthoDB" id="9804921at2"/>
<dbReference type="RefSeq" id="WP_136132621.1">
    <property type="nucleotide sequence ID" value="NZ_PDKR01000004.1"/>
</dbReference>
<evidence type="ECO:0000256" key="7">
    <source>
        <dbReference type="ARBA" id="ARBA00023134"/>
    </source>
</evidence>
<dbReference type="Gene3D" id="3.40.50.300">
    <property type="entry name" value="P-loop containing nucleotide triphosphate hydrolases"/>
    <property type="match status" value="1"/>
</dbReference>
<evidence type="ECO:0000256" key="8">
    <source>
        <dbReference type="ARBA" id="ARBA00023210"/>
    </source>
</evidence>
<protein>
    <recommendedName>
        <fullName evidence="10">Probable GTP-binding protein EngB</fullName>
    </recommendedName>
</protein>
<name>A0A2P5T1K7_9GAMM</name>
<dbReference type="Pfam" id="PF01926">
    <property type="entry name" value="MMR_HSR1"/>
    <property type="match status" value="1"/>
</dbReference>
<dbReference type="Proteomes" id="UP000295937">
    <property type="component" value="Unassembled WGS sequence"/>
</dbReference>
<evidence type="ECO:0000256" key="10">
    <source>
        <dbReference type="HAMAP-Rule" id="MF_00321"/>
    </source>
</evidence>
<dbReference type="PANTHER" id="PTHR11649">
    <property type="entry name" value="MSS1/TRME-RELATED GTP-BINDING PROTEIN"/>
    <property type="match status" value="1"/>
</dbReference>
<dbReference type="GO" id="GO:0046872">
    <property type="term" value="F:metal ion binding"/>
    <property type="evidence" value="ECO:0007669"/>
    <property type="project" value="UniProtKB-KW"/>
</dbReference>
<dbReference type="PROSITE" id="PS51706">
    <property type="entry name" value="G_ENGB"/>
    <property type="match status" value="1"/>
</dbReference>
<keyword evidence="3 10" id="KW-0132">Cell division</keyword>
<dbReference type="InterPro" id="IPR027417">
    <property type="entry name" value="P-loop_NTPase"/>
</dbReference>
<comment type="caution">
    <text evidence="12">The sequence shown here is derived from an EMBL/GenBank/DDBJ whole genome shotgun (WGS) entry which is preliminary data.</text>
</comment>
<dbReference type="InterPro" id="IPR019987">
    <property type="entry name" value="GTP-bd_ribosome_bio_YsxC"/>
</dbReference>
<comment type="function">
    <text evidence="10">Necessary for normal cell division and for the maintenance of normal septation.</text>
</comment>
<dbReference type="SUPFAM" id="SSF52540">
    <property type="entry name" value="P-loop containing nucleoside triphosphate hydrolases"/>
    <property type="match status" value="1"/>
</dbReference>
<dbReference type="AlphaFoldDB" id="A0A2P5T1K7"/>
<accession>A0A2P5T1K7</accession>
<comment type="cofactor">
    <cofactor evidence="1">
        <name>Mg(2+)</name>
        <dbReference type="ChEBI" id="CHEBI:18420"/>
    </cofactor>
</comment>
<keyword evidence="9 10" id="KW-0131">Cell cycle</keyword>
<keyword evidence="8 10" id="KW-0717">Septation</keyword>
<dbReference type="EMBL" id="PDKR01000004">
    <property type="protein sequence ID" value="PPI88430.1"/>
    <property type="molecule type" value="Genomic_DNA"/>
</dbReference>
<dbReference type="InterPro" id="IPR030393">
    <property type="entry name" value="G_ENGB_dom"/>
</dbReference>
<dbReference type="NCBIfam" id="TIGR03598">
    <property type="entry name" value="GTPase_YsxC"/>
    <property type="match status" value="1"/>
</dbReference>
<organism evidence="12 13">
    <name type="scientific">Candidatus Pantoea edessiphila</name>
    <dbReference type="NCBI Taxonomy" id="2044610"/>
    <lineage>
        <taxon>Bacteria</taxon>
        <taxon>Pseudomonadati</taxon>
        <taxon>Pseudomonadota</taxon>
        <taxon>Gammaproteobacteria</taxon>
        <taxon>Enterobacterales</taxon>
        <taxon>Erwiniaceae</taxon>
        <taxon>Pantoea</taxon>
    </lineage>
</organism>
<dbReference type="GO" id="GO:0000917">
    <property type="term" value="P:division septum assembly"/>
    <property type="evidence" value="ECO:0007669"/>
    <property type="project" value="UniProtKB-KW"/>
</dbReference>
<evidence type="ECO:0000256" key="6">
    <source>
        <dbReference type="ARBA" id="ARBA00022842"/>
    </source>
</evidence>
<proteinExistence type="inferred from homology"/>
<keyword evidence="4" id="KW-0479">Metal-binding</keyword>
<evidence type="ECO:0000313" key="12">
    <source>
        <dbReference type="EMBL" id="PPI88430.1"/>
    </source>
</evidence>
<evidence type="ECO:0000256" key="4">
    <source>
        <dbReference type="ARBA" id="ARBA00022723"/>
    </source>
</evidence>
<dbReference type="PANTHER" id="PTHR11649:SF13">
    <property type="entry name" value="ENGB-TYPE G DOMAIN-CONTAINING PROTEIN"/>
    <property type="match status" value="1"/>
</dbReference>
<sequence>MINYQNTRFIVSVPNINYLPINNDDSIEVALIGRSNSGKSSLLNKITNQNHLARVSKTPGCTKLINLFEITQNKYLVDLPGYGYAKTSKKNITKWNDIIFEYIKKNRHLKGLILLMDIRYTVNNFDKKIIKLTKKQNISLFILLTKADKCNFSEQKTKLNITKTALSKFMVDFEFEIEIFSSLKNINIDKIYQRLNLWFN</sequence>
<reference evidence="12 13" key="1">
    <citation type="journal article" date="2018" name="Genome Biol. Evol.">
        <title>Cladogenesis and Genomic Streamlining in Extracellular Endosymbionts of Tropical Stink Bugs.</title>
        <authorList>
            <person name="Otero-Bravo A."/>
            <person name="Goffredi S."/>
            <person name="Sabree Z.L."/>
        </authorList>
    </citation>
    <scope>NUCLEOTIDE SEQUENCE [LARGE SCALE GENOMIC DNA]</scope>
    <source>
        <strain evidence="12 13">SoEO</strain>
    </source>
</reference>
<feature type="domain" description="EngB-type G" evidence="11">
    <location>
        <begin position="25"/>
        <end position="200"/>
    </location>
</feature>
<evidence type="ECO:0000313" key="13">
    <source>
        <dbReference type="Proteomes" id="UP000295937"/>
    </source>
</evidence>
<dbReference type="GO" id="GO:0005829">
    <property type="term" value="C:cytosol"/>
    <property type="evidence" value="ECO:0007669"/>
    <property type="project" value="TreeGrafter"/>
</dbReference>
<evidence type="ECO:0000256" key="9">
    <source>
        <dbReference type="ARBA" id="ARBA00023306"/>
    </source>
</evidence>
<dbReference type="HAMAP" id="MF_00321">
    <property type="entry name" value="GTPase_EngB"/>
    <property type="match status" value="1"/>
</dbReference>
<evidence type="ECO:0000256" key="3">
    <source>
        <dbReference type="ARBA" id="ARBA00022618"/>
    </source>
</evidence>
<keyword evidence="7 10" id="KW-0342">GTP-binding</keyword>
<evidence type="ECO:0000256" key="2">
    <source>
        <dbReference type="ARBA" id="ARBA00009638"/>
    </source>
</evidence>
<dbReference type="CDD" id="cd01876">
    <property type="entry name" value="YihA_EngB"/>
    <property type="match status" value="1"/>
</dbReference>
<evidence type="ECO:0000259" key="11">
    <source>
        <dbReference type="PROSITE" id="PS51706"/>
    </source>
</evidence>
<evidence type="ECO:0000256" key="1">
    <source>
        <dbReference type="ARBA" id="ARBA00001946"/>
    </source>
</evidence>
<keyword evidence="6" id="KW-0460">Magnesium</keyword>
<dbReference type="GO" id="GO:0005525">
    <property type="term" value="F:GTP binding"/>
    <property type="evidence" value="ECO:0007669"/>
    <property type="project" value="UniProtKB-UniRule"/>
</dbReference>
<dbReference type="FunFam" id="3.40.50.300:FF:000098">
    <property type="entry name" value="Probable GTP-binding protein EngB"/>
    <property type="match status" value="1"/>
</dbReference>
<gene>
    <name evidence="10" type="primary">engB</name>
    <name evidence="12" type="ORF">CRV09_02675</name>
</gene>
<comment type="similarity">
    <text evidence="2 10">Belongs to the TRAFAC class TrmE-Era-EngA-EngB-Septin-like GTPase superfamily. EngB GTPase family.</text>
</comment>
<dbReference type="InterPro" id="IPR006073">
    <property type="entry name" value="GTP-bd"/>
</dbReference>
<keyword evidence="5 10" id="KW-0547">Nucleotide-binding</keyword>
<evidence type="ECO:0000256" key="5">
    <source>
        <dbReference type="ARBA" id="ARBA00022741"/>
    </source>
</evidence>